<organism evidence="4 5">
    <name type="scientific">Actinoallomurus iriomotensis</name>
    <dbReference type="NCBI Taxonomy" id="478107"/>
    <lineage>
        <taxon>Bacteria</taxon>
        <taxon>Bacillati</taxon>
        <taxon>Actinomycetota</taxon>
        <taxon>Actinomycetes</taxon>
        <taxon>Streptosporangiales</taxon>
        <taxon>Thermomonosporaceae</taxon>
        <taxon>Actinoallomurus</taxon>
    </lineage>
</organism>
<proteinExistence type="predicted"/>
<evidence type="ECO:0000256" key="1">
    <source>
        <dbReference type="SAM" id="MobiDB-lite"/>
    </source>
</evidence>
<dbReference type="RefSeq" id="WP_285584150.1">
    <property type="nucleotide sequence ID" value="NZ_BSTK01000025.1"/>
</dbReference>
<feature type="domain" description="TNT" evidence="3">
    <location>
        <begin position="219"/>
        <end position="320"/>
    </location>
</feature>
<feature type="compositionally biased region" description="Low complexity" evidence="1">
    <location>
        <begin position="74"/>
        <end position="87"/>
    </location>
</feature>
<sequence>MVRDYDTQLLESVAVRRRRLRDAVLFGGLRIRRTLDENIVKVFAGIAIGAVLCAGCVGWSFVQQQRALLKKQQRQTTSTVPSATASPSPTPTGRPDWQGKQVTAAMLAGALRGAGVPDGLYVLPGANAKPGQESYYFVAERSGQFVDGVYERGDERIGARFATEDQAYRWMYDELVFPAPAPVTPSASDEKRDRRLATEVTTELRQTLHADVSSTEYSLRQGLVVDLFGSESGSRLFPEGTPFKRRSQPPSALTTTDRGHPFNYHRYRVTKPFRVRAGTVAPAFGQPGGGIEFALDPGFFTERPALLTIDWLVRNDYLGRLTGG</sequence>
<feature type="transmembrane region" description="Helical" evidence="2">
    <location>
        <begin position="42"/>
        <end position="62"/>
    </location>
</feature>
<protein>
    <recommendedName>
        <fullName evidence="3">TNT domain-containing protein</fullName>
    </recommendedName>
</protein>
<dbReference type="EMBL" id="BSTK01000025">
    <property type="protein sequence ID" value="GLY92144.1"/>
    <property type="molecule type" value="Genomic_DNA"/>
</dbReference>
<reference evidence="4" key="1">
    <citation type="submission" date="2023-03" db="EMBL/GenBank/DDBJ databases">
        <title>Actinoallomurus iriomotensis NBRC 103684.</title>
        <authorList>
            <person name="Ichikawa N."/>
            <person name="Sato H."/>
            <person name="Tonouchi N."/>
        </authorList>
    </citation>
    <scope>NUCLEOTIDE SEQUENCE</scope>
    <source>
        <strain evidence="4">NBRC 103684</strain>
    </source>
</reference>
<feature type="region of interest" description="Disordered" evidence="1">
    <location>
        <begin position="238"/>
        <end position="259"/>
    </location>
</feature>
<accession>A0A9W6SEK2</accession>
<gene>
    <name evidence="4" type="ORF">Airi02_100720</name>
</gene>
<evidence type="ECO:0000313" key="4">
    <source>
        <dbReference type="EMBL" id="GLY92144.1"/>
    </source>
</evidence>
<evidence type="ECO:0000259" key="3">
    <source>
        <dbReference type="Pfam" id="PF14021"/>
    </source>
</evidence>
<keyword evidence="2" id="KW-0812">Transmembrane</keyword>
<dbReference type="Pfam" id="PF14021">
    <property type="entry name" value="TNT"/>
    <property type="match status" value="1"/>
</dbReference>
<dbReference type="Proteomes" id="UP001165074">
    <property type="component" value="Unassembled WGS sequence"/>
</dbReference>
<name>A0A9W6SEK2_9ACTN</name>
<evidence type="ECO:0000313" key="5">
    <source>
        <dbReference type="Proteomes" id="UP001165074"/>
    </source>
</evidence>
<dbReference type="InterPro" id="IPR025331">
    <property type="entry name" value="TNT"/>
</dbReference>
<evidence type="ECO:0000256" key="2">
    <source>
        <dbReference type="SAM" id="Phobius"/>
    </source>
</evidence>
<keyword evidence="2" id="KW-0472">Membrane</keyword>
<dbReference type="InterPro" id="IPR053024">
    <property type="entry name" value="Fungal_surface_NADase"/>
</dbReference>
<keyword evidence="5" id="KW-1185">Reference proteome</keyword>
<dbReference type="PANTHER" id="PTHR42059">
    <property type="entry name" value="TNT DOMAIN-CONTAINING PROTEIN"/>
    <property type="match status" value="1"/>
</dbReference>
<dbReference type="AlphaFoldDB" id="A0A9W6SEK2"/>
<comment type="caution">
    <text evidence="4">The sequence shown here is derived from an EMBL/GenBank/DDBJ whole genome shotgun (WGS) entry which is preliminary data.</text>
</comment>
<dbReference type="PANTHER" id="PTHR42059:SF1">
    <property type="entry name" value="TNT DOMAIN-CONTAINING PROTEIN"/>
    <property type="match status" value="1"/>
</dbReference>
<dbReference type="GO" id="GO:0050135">
    <property type="term" value="F:NADP+ nucleosidase activity"/>
    <property type="evidence" value="ECO:0007669"/>
    <property type="project" value="InterPro"/>
</dbReference>
<keyword evidence="2" id="KW-1133">Transmembrane helix</keyword>
<feature type="region of interest" description="Disordered" evidence="1">
    <location>
        <begin position="72"/>
        <end position="97"/>
    </location>
</feature>